<dbReference type="PROSITE" id="PS51257">
    <property type="entry name" value="PROKAR_LIPOPROTEIN"/>
    <property type="match status" value="1"/>
</dbReference>
<organism evidence="3 4">
    <name type="scientific">Winogradskyella arenosi</name>
    <dbReference type="NCBI Taxonomy" id="533325"/>
    <lineage>
        <taxon>Bacteria</taxon>
        <taxon>Pseudomonadati</taxon>
        <taxon>Bacteroidota</taxon>
        <taxon>Flavobacteriia</taxon>
        <taxon>Flavobacteriales</taxon>
        <taxon>Flavobacteriaceae</taxon>
        <taxon>Winogradskyella</taxon>
    </lineage>
</organism>
<dbReference type="Gene3D" id="2.60.120.430">
    <property type="entry name" value="Galactose-binding lectin"/>
    <property type="match status" value="1"/>
</dbReference>
<reference evidence="3 4" key="1">
    <citation type="submission" date="2018-07" db="EMBL/GenBank/DDBJ databases">
        <title>Genomic Encyclopedia of Type Strains, Phase III (KMG-III): the genomes of soil and plant-associated and newly described type strains.</title>
        <authorList>
            <person name="Whitman W."/>
        </authorList>
    </citation>
    <scope>NUCLEOTIDE SEQUENCE [LARGE SCALE GENOMIC DNA]</scope>
    <source>
        <strain evidence="3 4">CECT 7958</strain>
    </source>
</reference>
<keyword evidence="4" id="KW-1185">Reference proteome</keyword>
<accession>A0A368ZLL0</accession>
<dbReference type="EMBL" id="QPJO01000001">
    <property type="protein sequence ID" value="RCW94017.1"/>
    <property type="molecule type" value="Genomic_DNA"/>
</dbReference>
<dbReference type="InterPro" id="IPR022409">
    <property type="entry name" value="PKD/Chitinase_dom"/>
</dbReference>
<dbReference type="OrthoDB" id="5381604at2"/>
<protein>
    <recommendedName>
        <fullName evidence="2">PKD/Chitinase domain-containing protein</fullName>
    </recommendedName>
</protein>
<feature type="domain" description="PKD/Chitinase" evidence="2">
    <location>
        <begin position="123"/>
        <end position="206"/>
    </location>
</feature>
<sequence>MKILKHTLRLCLLMLVLFSCSEDDSNTDFVDSIEAPTNVSAHVVVTQDNTGLVTITPLGEGLTSFEVDFGDGSEGSEKLQAGAGVSHTYEEGTYEASITAYALNGLSTVVTQTVVVAFQAPENLVVTIENDAAISKTVNVQAYADFATFYEVSFGEDPDAEPTILNNDQTASYTYQEAGVYTITVVALSAAIETISYSEEFEVTEIVQPLVSAPTQPSRVATDVVSIFSDAYTDIEGVDFYPNWGQATTFNLFDLDGDAMLQYTNINYQGIDFSGTPQDVSQMEYIHIDVWTSGESEAKLSPISSGPNETAYDLDLTAQQWSSFDIPLSYFTDQNPLVDFSTIIQFKLEGNPSGETLFVDNLYFYREGEAPSDGVTPITFETEFELSSFDGGAIALVENPDTNGNASATVAQMIKGGGQTWAGSKITMPAPFNVDGSMVVTAKVWSPRVGLELLMKMEDDVAWPDVTATAEITATTTVANQWETLTFDFSGIDTAINWYNLVLIMDNNIMGDGSVDYTIYIDDISTDPMLDFEPDFTLSSFDGGAMSVIANPDLNGNPSAMVAELVKGNGQSWAGSKITVPSPFEVTSASVVTLKVWSPRTGLNLLLKFEDDVAWPDVTASAEVTATTTVANQWETLTFDFSGIDTAIDWYNLVLIMDNEIVGDGSSNYTIYLDDITLN</sequence>
<proteinExistence type="predicted"/>
<name>A0A368ZLL0_9FLAO</name>
<dbReference type="Gene3D" id="2.60.40.10">
    <property type="entry name" value="Immunoglobulins"/>
    <property type="match status" value="1"/>
</dbReference>
<feature type="signal peptide" evidence="1">
    <location>
        <begin position="1"/>
        <end position="21"/>
    </location>
</feature>
<feature type="chain" id="PRO_5016579157" description="PKD/Chitinase domain-containing protein" evidence="1">
    <location>
        <begin position="22"/>
        <end position="679"/>
    </location>
</feature>
<comment type="caution">
    <text evidence="3">The sequence shown here is derived from an EMBL/GenBank/DDBJ whole genome shotgun (WGS) entry which is preliminary data.</text>
</comment>
<dbReference type="InterPro" id="IPR013783">
    <property type="entry name" value="Ig-like_fold"/>
</dbReference>
<gene>
    <name evidence="3" type="ORF">DFQ08_101820</name>
</gene>
<dbReference type="InterPro" id="IPR035986">
    <property type="entry name" value="PKD_dom_sf"/>
</dbReference>
<dbReference type="SUPFAM" id="SSF49299">
    <property type="entry name" value="PKD domain"/>
    <property type="match status" value="1"/>
</dbReference>
<evidence type="ECO:0000259" key="2">
    <source>
        <dbReference type="SMART" id="SM00089"/>
    </source>
</evidence>
<dbReference type="AlphaFoldDB" id="A0A368ZLL0"/>
<evidence type="ECO:0000256" key="1">
    <source>
        <dbReference type="SAM" id="SignalP"/>
    </source>
</evidence>
<dbReference type="Gene3D" id="2.60.120.260">
    <property type="entry name" value="Galactose-binding domain-like"/>
    <property type="match status" value="2"/>
</dbReference>
<evidence type="ECO:0000313" key="4">
    <source>
        <dbReference type="Proteomes" id="UP000253436"/>
    </source>
</evidence>
<dbReference type="SMART" id="SM00089">
    <property type="entry name" value="PKD"/>
    <property type="match status" value="2"/>
</dbReference>
<feature type="domain" description="PKD/Chitinase" evidence="2">
    <location>
        <begin position="40"/>
        <end position="117"/>
    </location>
</feature>
<evidence type="ECO:0000313" key="3">
    <source>
        <dbReference type="EMBL" id="RCW94017.1"/>
    </source>
</evidence>
<keyword evidence="1" id="KW-0732">Signal</keyword>
<dbReference type="RefSeq" id="WP_147269439.1">
    <property type="nucleotide sequence ID" value="NZ_QPJO01000001.1"/>
</dbReference>
<dbReference type="Proteomes" id="UP000253436">
    <property type="component" value="Unassembled WGS sequence"/>
</dbReference>